<keyword evidence="1" id="KW-1133">Transmembrane helix</keyword>
<accession>A0A1W1UYE7</accession>
<gene>
    <name evidence="2" type="ORF">SAMN00017405_1118</name>
</gene>
<name>A0A1W1UYE7_DESTI</name>
<dbReference type="AlphaFoldDB" id="A0A1W1UYE7"/>
<evidence type="ECO:0000313" key="2">
    <source>
        <dbReference type="EMBL" id="SMB86106.1"/>
    </source>
</evidence>
<keyword evidence="1" id="KW-0472">Membrane</keyword>
<dbReference type="Proteomes" id="UP000192731">
    <property type="component" value="Unassembled WGS sequence"/>
</dbReference>
<feature type="transmembrane region" description="Helical" evidence="1">
    <location>
        <begin position="6"/>
        <end position="24"/>
    </location>
</feature>
<evidence type="ECO:0000313" key="3">
    <source>
        <dbReference type="Proteomes" id="UP000192731"/>
    </source>
</evidence>
<dbReference type="STRING" id="656914.SAMN00017405_1118"/>
<evidence type="ECO:0000256" key="1">
    <source>
        <dbReference type="SAM" id="Phobius"/>
    </source>
</evidence>
<organism evidence="2 3">
    <name type="scientific">Desulfonispora thiosulfatigenes DSM 11270</name>
    <dbReference type="NCBI Taxonomy" id="656914"/>
    <lineage>
        <taxon>Bacteria</taxon>
        <taxon>Bacillati</taxon>
        <taxon>Bacillota</taxon>
        <taxon>Clostridia</taxon>
        <taxon>Eubacteriales</taxon>
        <taxon>Peptococcaceae</taxon>
        <taxon>Desulfonispora</taxon>
    </lineage>
</organism>
<reference evidence="2 3" key="1">
    <citation type="submission" date="2017-04" db="EMBL/GenBank/DDBJ databases">
        <authorList>
            <person name="Afonso C.L."/>
            <person name="Miller P.J."/>
            <person name="Scott M.A."/>
            <person name="Spackman E."/>
            <person name="Goraichik I."/>
            <person name="Dimitrov K.M."/>
            <person name="Suarez D.L."/>
            <person name="Swayne D.E."/>
        </authorList>
    </citation>
    <scope>NUCLEOTIDE SEQUENCE [LARGE SCALE GENOMIC DNA]</scope>
    <source>
        <strain evidence="2 3">DSM 11270</strain>
    </source>
</reference>
<protein>
    <submittedName>
        <fullName evidence="2">Uncharacterized protein</fullName>
    </submittedName>
</protein>
<dbReference type="EMBL" id="FWWT01000013">
    <property type="protein sequence ID" value="SMB86106.1"/>
    <property type="molecule type" value="Genomic_DNA"/>
</dbReference>
<proteinExistence type="predicted"/>
<keyword evidence="1" id="KW-0812">Transmembrane</keyword>
<dbReference type="RefSeq" id="WP_084052514.1">
    <property type="nucleotide sequence ID" value="NZ_FWWT01000013.1"/>
</dbReference>
<keyword evidence="3" id="KW-1185">Reference proteome</keyword>
<sequence length="312" mass="37785">MKKVWLKVFLVVIVIWLVITIYFYNQHKISIKRCVVDTKVNYEGNIIKFDELVLTDRKPNYIEFDGWHFKVGTRLPRFLQKPFLATSYFYRKPYRELQYNEDKKYGIIELRGTLIRENLDEKYFDSIRDKIDLIDDQGVSLPLHRDGMEFNESTFFFYKQNSFFDKSIEQITIGIKDNNDNIVTTIPIKLKWQIENYNYFNRMPKWDFYLDSQNTVREFITRKKANEDYLDLFHEQGQNIDLENLKHDYWQNIIYSNSANYIGNYKNWKDVYLSQLEFMKDNEQLVKQEIYLIDAGKTFNIIESSPVKTEKH</sequence>